<name>A0A367GTR8_9SPHI</name>
<dbReference type="Pfam" id="PF13858">
    <property type="entry name" value="DUF4199"/>
    <property type="match status" value="1"/>
</dbReference>
<comment type="caution">
    <text evidence="2">The sequence shown here is derived from an EMBL/GenBank/DDBJ whole genome shotgun (WGS) entry which is preliminary data.</text>
</comment>
<feature type="transmembrane region" description="Helical" evidence="1">
    <location>
        <begin position="78"/>
        <end position="99"/>
    </location>
</feature>
<evidence type="ECO:0000313" key="3">
    <source>
        <dbReference type="Proteomes" id="UP000253209"/>
    </source>
</evidence>
<dbReference type="RefSeq" id="WP_114004140.1">
    <property type="nucleotide sequence ID" value="NZ_QGDC01000002.1"/>
</dbReference>
<proteinExistence type="predicted"/>
<feature type="transmembrane region" description="Helical" evidence="1">
    <location>
        <begin position="137"/>
        <end position="165"/>
    </location>
</feature>
<accession>A0A367GTR8</accession>
<keyword evidence="3" id="KW-1185">Reference proteome</keyword>
<evidence type="ECO:0000256" key="1">
    <source>
        <dbReference type="SAM" id="Phobius"/>
    </source>
</evidence>
<keyword evidence="1" id="KW-1133">Transmembrane helix</keyword>
<reference evidence="2 3" key="1">
    <citation type="submission" date="2018-05" db="EMBL/GenBank/DDBJ databases">
        <title>Mucilaginibacter hurinus sp. nov., isolated from briquette warehouse soil.</title>
        <authorList>
            <person name="Choi L."/>
        </authorList>
    </citation>
    <scope>NUCLEOTIDE SEQUENCE [LARGE SCALE GENOMIC DNA]</scope>
    <source>
        <strain evidence="2 3">ZR32</strain>
    </source>
</reference>
<protein>
    <recommendedName>
        <fullName evidence="4">DUF4199 domain-containing protein</fullName>
    </recommendedName>
</protein>
<dbReference type="InterPro" id="IPR025250">
    <property type="entry name" value="DUF4199"/>
</dbReference>
<feature type="transmembrane region" description="Helical" evidence="1">
    <location>
        <begin position="12"/>
        <end position="29"/>
    </location>
</feature>
<dbReference type="AlphaFoldDB" id="A0A367GTR8"/>
<evidence type="ECO:0008006" key="4">
    <source>
        <dbReference type="Google" id="ProtNLM"/>
    </source>
</evidence>
<evidence type="ECO:0000313" key="2">
    <source>
        <dbReference type="EMBL" id="RCH56103.1"/>
    </source>
</evidence>
<gene>
    <name evidence="2" type="ORF">DJ568_04990</name>
</gene>
<dbReference type="OrthoDB" id="1122768at2"/>
<organism evidence="2 3">
    <name type="scientific">Mucilaginibacter hurinus</name>
    <dbReference type="NCBI Taxonomy" id="2201324"/>
    <lineage>
        <taxon>Bacteria</taxon>
        <taxon>Pseudomonadati</taxon>
        <taxon>Bacteroidota</taxon>
        <taxon>Sphingobacteriia</taxon>
        <taxon>Sphingobacteriales</taxon>
        <taxon>Sphingobacteriaceae</taxon>
        <taxon>Mucilaginibacter</taxon>
    </lineage>
</organism>
<sequence length="185" mass="20586">MTDTIKPSATRIATKWAFIGLAITIVLTYAFELLDIDPNSAAKYINYIPFIALLLLTQKEYRDELGGYMTFGQGFSAGFRYALFSGLLSALFTYIYLGFLSPDQWTKAMEVAQAQMEEKGTMTDEQVKVAMDFTNKYGMIMTVFAIAVGSAIMGAILSLIGAAIFKKERSIYDNDQEVIEQQPAE</sequence>
<keyword evidence="1" id="KW-0812">Transmembrane</keyword>
<dbReference type="Proteomes" id="UP000253209">
    <property type="component" value="Unassembled WGS sequence"/>
</dbReference>
<keyword evidence="1" id="KW-0472">Membrane</keyword>
<dbReference type="EMBL" id="QGDC01000002">
    <property type="protein sequence ID" value="RCH56103.1"/>
    <property type="molecule type" value="Genomic_DNA"/>
</dbReference>